<keyword evidence="2" id="KW-1185">Reference proteome</keyword>
<dbReference type="EMBL" id="OZ034821">
    <property type="protein sequence ID" value="CAL1407562.1"/>
    <property type="molecule type" value="Genomic_DNA"/>
</dbReference>
<protein>
    <submittedName>
        <fullName evidence="1">Uncharacterized protein</fullName>
    </submittedName>
</protein>
<accession>A0AAV2GBJ5</accession>
<organism evidence="1 2">
    <name type="scientific">Linum trigynum</name>
    <dbReference type="NCBI Taxonomy" id="586398"/>
    <lineage>
        <taxon>Eukaryota</taxon>
        <taxon>Viridiplantae</taxon>
        <taxon>Streptophyta</taxon>
        <taxon>Embryophyta</taxon>
        <taxon>Tracheophyta</taxon>
        <taxon>Spermatophyta</taxon>
        <taxon>Magnoliopsida</taxon>
        <taxon>eudicotyledons</taxon>
        <taxon>Gunneridae</taxon>
        <taxon>Pentapetalae</taxon>
        <taxon>rosids</taxon>
        <taxon>fabids</taxon>
        <taxon>Malpighiales</taxon>
        <taxon>Linaceae</taxon>
        <taxon>Linum</taxon>
    </lineage>
</organism>
<sequence length="95" mass="10958">MFGIQRRLEKATRRCRLILETGEKVLLPGFGSGLGLHDRETLVFFQAGMKAALLDLVPWWKMALGQCDYFMLSMSLIVDYSRKLIIVEHIELVWS</sequence>
<name>A0AAV2GBJ5_9ROSI</name>
<dbReference type="AlphaFoldDB" id="A0AAV2GBJ5"/>
<evidence type="ECO:0000313" key="1">
    <source>
        <dbReference type="EMBL" id="CAL1407562.1"/>
    </source>
</evidence>
<dbReference type="Proteomes" id="UP001497516">
    <property type="component" value="Chromosome 8"/>
</dbReference>
<evidence type="ECO:0000313" key="2">
    <source>
        <dbReference type="Proteomes" id="UP001497516"/>
    </source>
</evidence>
<proteinExistence type="predicted"/>
<gene>
    <name evidence="1" type="ORF">LTRI10_LOCUS47222</name>
</gene>
<reference evidence="1 2" key="1">
    <citation type="submission" date="2024-04" db="EMBL/GenBank/DDBJ databases">
        <authorList>
            <person name="Fracassetti M."/>
        </authorList>
    </citation>
    <scope>NUCLEOTIDE SEQUENCE [LARGE SCALE GENOMIC DNA]</scope>
</reference>